<gene>
    <name evidence="1" type="ORF">NP233_g310</name>
</gene>
<dbReference type="AlphaFoldDB" id="A0AAD5Z0C4"/>
<name>A0AAD5Z0C4_9AGAR</name>
<accession>A0AAD5Z0C4</accession>
<protein>
    <submittedName>
        <fullName evidence="1">Uncharacterized protein</fullName>
    </submittedName>
</protein>
<proteinExistence type="predicted"/>
<dbReference type="Proteomes" id="UP001213000">
    <property type="component" value="Unassembled WGS sequence"/>
</dbReference>
<dbReference type="EMBL" id="JANIEX010000008">
    <property type="protein sequence ID" value="KAJ3576617.1"/>
    <property type="molecule type" value="Genomic_DNA"/>
</dbReference>
<evidence type="ECO:0000313" key="2">
    <source>
        <dbReference type="Proteomes" id="UP001213000"/>
    </source>
</evidence>
<sequence>MEIRPQIIDLGRPRLLLGIPWLTSFNPEINWAEQTLSWRHENSIQQLKELINSVGYEEQDSNKDQRVNNKEEEIHFLDALDLGDNILNIDNTFFEEINFKTNASQAIAQQFGKKKESDPCKVVLKKFNEYLDVFSKEKASRFPPLRSFDHKIDLQDSFQPRSFKAYNLSPKEEEDVKGLSAVA</sequence>
<comment type="caution">
    <text evidence="1">The sequence shown here is derived from an EMBL/GenBank/DDBJ whole genome shotgun (WGS) entry which is preliminary data.</text>
</comment>
<reference evidence="1" key="1">
    <citation type="submission" date="2022-07" db="EMBL/GenBank/DDBJ databases">
        <title>Genome Sequence of Leucocoprinus birnbaumii.</title>
        <authorList>
            <person name="Buettner E."/>
        </authorList>
    </citation>
    <scope>NUCLEOTIDE SEQUENCE</scope>
    <source>
        <strain evidence="1">VT141</strain>
    </source>
</reference>
<evidence type="ECO:0000313" key="1">
    <source>
        <dbReference type="EMBL" id="KAJ3576617.1"/>
    </source>
</evidence>
<keyword evidence="2" id="KW-1185">Reference proteome</keyword>
<organism evidence="1 2">
    <name type="scientific">Leucocoprinus birnbaumii</name>
    <dbReference type="NCBI Taxonomy" id="56174"/>
    <lineage>
        <taxon>Eukaryota</taxon>
        <taxon>Fungi</taxon>
        <taxon>Dikarya</taxon>
        <taxon>Basidiomycota</taxon>
        <taxon>Agaricomycotina</taxon>
        <taxon>Agaricomycetes</taxon>
        <taxon>Agaricomycetidae</taxon>
        <taxon>Agaricales</taxon>
        <taxon>Agaricineae</taxon>
        <taxon>Agaricaceae</taxon>
        <taxon>Leucocoprinus</taxon>
    </lineage>
</organism>